<dbReference type="NCBIfam" id="TIGR00254">
    <property type="entry name" value="GGDEF"/>
    <property type="match status" value="1"/>
</dbReference>
<dbReference type="GO" id="GO:0005525">
    <property type="term" value="F:GTP binding"/>
    <property type="evidence" value="ECO:0007669"/>
    <property type="project" value="UniProtKB-KW"/>
</dbReference>
<comment type="pathway">
    <text evidence="2">Purine metabolism; 3',5'-cyclic di-GMP biosynthesis.</text>
</comment>
<organism evidence="7 8">
    <name type="scientific">Citrobacter telavivensis</name>
    <dbReference type="NCBI Taxonomy" id="2653932"/>
    <lineage>
        <taxon>Bacteria</taxon>
        <taxon>Pseudomonadati</taxon>
        <taxon>Pseudomonadota</taxon>
        <taxon>Gammaproteobacteria</taxon>
        <taxon>Enterobacterales</taxon>
        <taxon>Enterobacteriaceae</taxon>
        <taxon>Citrobacter</taxon>
    </lineage>
</organism>
<comment type="catalytic activity">
    <reaction evidence="5">
        <text>2 GTP = 3',3'-c-di-GMP + 2 diphosphate</text>
        <dbReference type="Rhea" id="RHEA:24898"/>
        <dbReference type="ChEBI" id="CHEBI:33019"/>
        <dbReference type="ChEBI" id="CHEBI:37565"/>
        <dbReference type="ChEBI" id="CHEBI:58805"/>
        <dbReference type="EC" id="2.7.7.65"/>
    </reaction>
</comment>
<dbReference type="Gene3D" id="3.30.70.270">
    <property type="match status" value="1"/>
</dbReference>
<dbReference type="InterPro" id="IPR025991">
    <property type="entry name" value="Chemoreceptor_zinc-bind_dom"/>
</dbReference>
<dbReference type="RefSeq" id="WP_152404763.1">
    <property type="nucleotide sequence ID" value="NZ_WHIY01000017.1"/>
</dbReference>
<evidence type="ECO:0000256" key="4">
    <source>
        <dbReference type="ARBA" id="ARBA00023134"/>
    </source>
</evidence>
<dbReference type="PANTHER" id="PTHR45138">
    <property type="entry name" value="REGULATORY COMPONENTS OF SENSORY TRANSDUCTION SYSTEM"/>
    <property type="match status" value="1"/>
</dbReference>
<evidence type="ECO:0000256" key="3">
    <source>
        <dbReference type="ARBA" id="ARBA00012528"/>
    </source>
</evidence>
<dbReference type="SUPFAM" id="SSF55073">
    <property type="entry name" value="Nucleotide cyclase"/>
    <property type="match status" value="1"/>
</dbReference>
<proteinExistence type="predicted"/>
<dbReference type="InterPro" id="IPR043128">
    <property type="entry name" value="Rev_trsase/Diguanyl_cyclase"/>
</dbReference>
<keyword evidence="8" id="KW-1185">Reference proteome</keyword>
<reference evidence="7 8" key="1">
    <citation type="submission" date="2019-10" db="EMBL/GenBank/DDBJ databases">
        <title>Characterization of a new Citrobacter species.</title>
        <authorList>
            <person name="Goncalves Ribeiro T."/>
            <person name="Izdebski R."/>
            <person name="Urbanowicz P."/>
            <person name="Carmeli Y."/>
            <person name="Gniadkowski M."/>
            <person name="Peixe L."/>
        </authorList>
    </citation>
    <scope>NUCLEOTIDE SEQUENCE [LARGE SCALE GENOMIC DNA]</scope>
    <source>
        <strain evidence="7 8">NMI7905_11</strain>
    </source>
</reference>
<dbReference type="PROSITE" id="PS50887">
    <property type="entry name" value="GGDEF"/>
    <property type="match status" value="1"/>
</dbReference>
<dbReference type="Pfam" id="PF13682">
    <property type="entry name" value="CZB"/>
    <property type="match status" value="1"/>
</dbReference>
<dbReference type="NCBIfam" id="NF007380">
    <property type="entry name" value="PRK09894.1"/>
    <property type="match status" value="1"/>
</dbReference>
<dbReference type="InterPro" id="IPR050469">
    <property type="entry name" value="Diguanylate_Cyclase"/>
</dbReference>
<comment type="cofactor">
    <cofactor evidence="1">
        <name>Mg(2+)</name>
        <dbReference type="ChEBI" id="CHEBI:18420"/>
    </cofactor>
</comment>
<dbReference type="GO" id="GO:1902201">
    <property type="term" value="P:negative regulation of bacterial-type flagellum-dependent cell motility"/>
    <property type="evidence" value="ECO:0007669"/>
    <property type="project" value="TreeGrafter"/>
</dbReference>
<dbReference type="PANTHER" id="PTHR45138:SF9">
    <property type="entry name" value="DIGUANYLATE CYCLASE DGCM-RELATED"/>
    <property type="match status" value="1"/>
</dbReference>
<keyword evidence="7" id="KW-0808">Transferase</keyword>
<sequence length="312" mass="35540">MIKKAVEIDAILLELNQSIDTHYQWLVKMFHCVVTEDASQADIIATNAHCLCHFGQWLKNHTVHSHEEWEHFREMEYAHAKMHESGRELMLAVIEKRWRGTHFDHFQDSLLSFTGKVMEYKISLVNLRSNMDILTGLPGRRMLDETFDRQLKDAAPLELYLLLLDIDRFKSINDGYGHLVGDIVLRMLATNLTAWTRSDETAYRYGGEEFVIVIRAKSDEEARQAGLRICQAIASTTIHYPGGTLDITATGGITRGWPGESLNTVLGRADKAMYEGKQTGRNRCMFIDKDQRMTNVVNVAPVHAVFTKQAVS</sequence>
<keyword evidence="7" id="KW-0548">Nucleotidyltransferase</keyword>
<dbReference type="Proteomes" id="UP000475079">
    <property type="component" value="Unassembled WGS sequence"/>
</dbReference>
<dbReference type="CDD" id="cd01949">
    <property type="entry name" value="GGDEF"/>
    <property type="match status" value="1"/>
</dbReference>
<dbReference type="EMBL" id="WHIY01000017">
    <property type="protein sequence ID" value="MPQ53511.1"/>
    <property type="molecule type" value="Genomic_DNA"/>
</dbReference>
<dbReference type="EC" id="2.7.7.65" evidence="3"/>
<evidence type="ECO:0000259" key="6">
    <source>
        <dbReference type="PROSITE" id="PS50887"/>
    </source>
</evidence>
<dbReference type="SMART" id="SM00267">
    <property type="entry name" value="GGDEF"/>
    <property type="match status" value="1"/>
</dbReference>
<comment type="caution">
    <text evidence="7">The sequence shown here is derived from an EMBL/GenBank/DDBJ whole genome shotgun (WGS) entry which is preliminary data.</text>
</comment>
<evidence type="ECO:0000256" key="5">
    <source>
        <dbReference type="ARBA" id="ARBA00034247"/>
    </source>
</evidence>
<dbReference type="GO" id="GO:0052621">
    <property type="term" value="F:diguanylate cyclase activity"/>
    <property type="evidence" value="ECO:0007669"/>
    <property type="project" value="UniProtKB-EC"/>
</dbReference>
<feature type="domain" description="GGDEF" evidence="6">
    <location>
        <begin position="157"/>
        <end position="289"/>
    </location>
</feature>
<keyword evidence="4" id="KW-0547">Nucleotide-binding</keyword>
<accession>A0A6L5EEB5</accession>
<dbReference type="InterPro" id="IPR029787">
    <property type="entry name" value="Nucleotide_cyclase"/>
</dbReference>
<protein>
    <recommendedName>
        <fullName evidence="3">diguanylate cyclase</fullName>
        <ecNumber evidence="3">2.7.7.65</ecNumber>
    </recommendedName>
</protein>
<dbReference type="Pfam" id="PF00990">
    <property type="entry name" value="GGDEF"/>
    <property type="match status" value="1"/>
</dbReference>
<evidence type="ECO:0000313" key="8">
    <source>
        <dbReference type="Proteomes" id="UP000475079"/>
    </source>
</evidence>
<dbReference type="Gene3D" id="1.20.120.30">
    <property type="entry name" value="Aspartate receptor, ligand-binding domain"/>
    <property type="match status" value="1"/>
</dbReference>
<dbReference type="InterPro" id="IPR000160">
    <property type="entry name" value="GGDEF_dom"/>
</dbReference>
<dbReference type="GO" id="GO:0043709">
    <property type="term" value="P:cell adhesion involved in single-species biofilm formation"/>
    <property type="evidence" value="ECO:0007669"/>
    <property type="project" value="TreeGrafter"/>
</dbReference>
<dbReference type="AlphaFoldDB" id="A0A6L5EEB5"/>
<evidence type="ECO:0000256" key="2">
    <source>
        <dbReference type="ARBA" id="ARBA00004665"/>
    </source>
</evidence>
<gene>
    <name evidence="7" type="ORF">GBB84_21695</name>
</gene>
<keyword evidence="4" id="KW-0342">GTP-binding</keyword>
<name>A0A6L5EEB5_9ENTR</name>
<dbReference type="GO" id="GO:0005886">
    <property type="term" value="C:plasma membrane"/>
    <property type="evidence" value="ECO:0007669"/>
    <property type="project" value="TreeGrafter"/>
</dbReference>
<evidence type="ECO:0000313" key="7">
    <source>
        <dbReference type="EMBL" id="MPQ53511.1"/>
    </source>
</evidence>
<evidence type="ECO:0000256" key="1">
    <source>
        <dbReference type="ARBA" id="ARBA00001946"/>
    </source>
</evidence>